<gene>
    <name evidence="1" type="ORF">EAH88_02180</name>
</gene>
<organism evidence="1 2">
    <name type="scientific">Rhodanobacter glycinis</name>
    <dbReference type="NCBI Taxonomy" id="582702"/>
    <lineage>
        <taxon>Bacteria</taxon>
        <taxon>Pseudomonadati</taxon>
        <taxon>Pseudomonadota</taxon>
        <taxon>Gammaproteobacteria</taxon>
        <taxon>Lysobacterales</taxon>
        <taxon>Rhodanobacteraceae</taxon>
        <taxon>Rhodanobacter</taxon>
    </lineage>
</organism>
<dbReference type="AlphaFoldDB" id="A0A502CDX4"/>
<dbReference type="Proteomes" id="UP000319486">
    <property type="component" value="Unassembled WGS sequence"/>
</dbReference>
<reference evidence="1 2" key="1">
    <citation type="journal article" date="2019" name="Environ. Microbiol.">
        <title>Species interactions and distinct microbial communities in high Arctic permafrost affected cryosols are associated with the CH4 and CO2 gas fluxes.</title>
        <authorList>
            <person name="Altshuler I."/>
            <person name="Hamel J."/>
            <person name="Turney S."/>
            <person name="Magnuson E."/>
            <person name="Levesque R."/>
            <person name="Greer C."/>
            <person name="Whyte L.G."/>
        </authorList>
    </citation>
    <scope>NUCLEOTIDE SEQUENCE [LARGE SCALE GENOMIC DNA]</scope>
    <source>
        <strain evidence="1 2">S13Y</strain>
    </source>
</reference>
<accession>A0A502CDX4</accession>
<proteinExistence type="predicted"/>
<evidence type="ECO:0000313" key="1">
    <source>
        <dbReference type="EMBL" id="TPG11367.1"/>
    </source>
</evidence>
<dbReference type="RefSeq" id="WP_140648591.1">
    <property type="nucleotide sequence ID" value="NZ_RCZO01000001.1"/>
</dbReference>
<name>A0A502CDX4_9GAMM</name>
<comment type="caution">
    <text evidence="1">The sequence shown here is derived from an EMBL/GenBank/DDBJ whole genome shotgun (WGS) entry which is preliminary data.</text>
</comment>
<dbReference type="EMBL" id="RCZO01000001">
    <property type="protein sequence ID" value="TPG11367.1"/>
    <property type="molecule type" value="Genomic_DNA"/>
</dbReference>
<sequence length="116" mass="13224">MTEAESNIRESLLDTLSFLASETKQREFAATVFYTSYQDEFAFWWFDTFHPDEPSARRMFNEAQLTILQSFSESFDGNLVELGDGERTIGQLLQESEWQCVVATARTTLAQFASAA</sequence>
<keyword evidence="2" id="KW-1185">Reference proteome</keyword>
<protein>
    <submittedName>
        <fullName evidence="1">Uncharacterized protein</fullName>
    </submittedName>
</protein>
<evidence type="ECO:0000313" key="2">
    <source>
        <dbReference type="Proteomes" id="UP000319486"/>
    </source>
</evidence>